<dbReference type="PANTHER" id="PTHR14155">
    <property type="entry name" value="RING FINGER DOMAIN-CONTAINING"/>
    <property type="match status" value="1"/>
</dbReference>
<organism evidence="8 9">
    <name type="scientific">Lentinula raphanica</name>
    <dbReference type="NCBI Taxonomy" id="153919"/>
    <lineage>
        <taxon>Eukaryota</taxon>
        <taxon>Fungi</taxon>
        <taxon>Dikarya</taxon>
        <taxon>Basidiomycota</taxon>
        <taxon>Agaricomycotina</taxon>
        <taxon>Agaricomycetes</taxon>
        <taxon>Agaricomycetidae</taxon>
        <taxon>Agaricales</taxon>
        <taxon>Marasmiineae</taxon>
        <taxon>Omphalotaceae</taxon>
        <taxon>Lentinula</taxon>
    </lineage>
</organism>
<dbReference type="AlphaFoldDB" id="A0AA38PMP0"/>
<feature type="compositionally biased region" description="Polar residues" evidence="5">
    <location>
        <begin position="685"/>
        <end position="702"/>
    </location>
</feature>
<feature type="compositionally biased region" description="Acidic residues" evidence="5">
    <location>
        <begin position="300"/>
        <end position="312"/>
    </location>
</feature>
<keyword evidence="6" id="KW-0472">Membrane</keyword>
<proteinExistence type="predicted"/>
<sequence>MASPFAGPSSPPKLTGSTPGVLDSTQPDRLLTFSNSTLSFASFNPRTATSSHLTSDARKLSLNEGSYNPKRVVIETSPTGEKFWRFVPKARLDEGVVDEGDWPRVVDICGTLYECTQDQWDIYKLDSVYNCRVRAPPAVTTITRASPKSPESPQSIGKRTSTKAGIPPLKPRKKLHTHDGDSSLDFSDEVEEVEDMAVDQSMPPPPPPRARSASLRKKQLEPSENPIRNTPLYDQTAQRKRTRKVSPGAAKRELDSKRAEREKQRQIRRQARVMGHRQRWHEQFMQEVYAEVPDLRSPSDEFDDETEDESSDEGPSPETSFDEEAARAAAIAESRRKLAELEADRPLWEEEAKKRAMREAAEEESRRLKAEERKYAEMRRAEAEARRAAESRRKAQEIEEKTRQQQEAELREQKEREEATKRQRERRQREQRWNIGPWTPIRALERYRVLSEAFDTTKFNAHDPLSFHVVPWPILTPPARMSVEDVDWNAVESFFDAVKSHMRTQEFKMFVEKSQRRFHPDRWRARGLLKTVENEAERSCLEVERPPVASVTDSHHLIPPSPSPSTVSLQSTPASSPTSISFSHTAQGSTPRRSHQSIIARFRRFLGYGPYASKARRQLGIAETVAIVVLMALFAPKPSPTVPGANEWTACERPLGVWSCLWLVRVIGQCLLTYWEWIENRSISNQNSRTDPESNQSATTPVPSQPIRPHQSVTERPSSSSSNAPQTPAQPQYSLWLRRIAYKFSQPVPRLSLLNTMYYLTWFLTAHILIYTSINTCRHSSPHIWWLAFGILCQSYILVVEVILLGIIIFIFAPVVLLLWNLFLFCIGRHPEQNPHIIKPDIHKLSKGLVDRIPLVMYIPPPPNAPPIPADVYSYPPKSPVKADTPVKKRFRFIRFKKRSSKHDKASPGVPVDSPQSKKLTEPRSWEEGWDTEGYPYVVLEDNRAACAICLLDFEEPKRLHPVGEQQTNVAVPDRKDEPKPRDVTVEVVAEEERENTIPRLTDAGEGAQPLRLLKCGHVFHKTCLDPWLTDVSGRCPVCQRPVEIADLEKRKKGRRR</sequence>
<keyword evidence="2 4" id="KW-0863">Zinc-finger</keyword>
<evidence type="ECO:0000313" key="9">
    <source>
        <dbReference type="Proteomes" id="UP001163846"/>
    </source>
</evidence>
<evidence type="ECO:0000256" key="1">
    <source>
        <dbReference type="ARBA" id="ARBA00022723"/>
    </source>
</evidence>
<dbReference type="PANTHER" id="PTHR14155:SF610">
    <property type="entry name" value="OS01G0755700 PROTEIN"/>
    <property type="match status" value="1"/>
</dbReference>
<feature type="region of interest" description="Disordered" evidence="5">
    <location>
        <begin position="386"/>
        <end position="430"/>
    </location>
</feature>
<dbReference type="GO" id="GO:0008270">
    <property type="term" value="F:zinc ion binding"/>
    <property type="evidence" value="ECO:0007669"/>
    <property type="project" value="UniProtKB-KW"/>
</dbReference>
<feature type="region of interest" description="Disordered" evidence="5">
    <location>
        <begin position="142"/>
        <end position="278"/>
    </location>
</feature>
<feature type="region of interest" description="Disordered" evidence="5">
    <location>
        <begin position="1"/>
        <end position="26"/>
    </location>
</feature>
<dbReference type="Pfam" id="PF13639">
    <property type="entry name" value="zf-RING_2"/>
    <property type="match status" value="1"/>
</dbReference>
<feature type="region of interest" description="Disordered" evidence="5">
    <location>
        <begin position="685"/>
        <end position="729"/>
    </location>
</feature>
<dbReference type="InterPro" id="IPR001841">
    <property type="entry name" value="Znf_RING"/>
</dbReference>
<accession>A0AA38PMP0</accession>
<keyword evidence="1" id="KW-0479">Metal-binding</keyword>
<dbReference type="EMBL" id="MU805936">
    <property type="protein sequence ID" value="KAJ3845473.1"/>
    <property type="molecule type" value="Genomic_DNA"/>
</dbReference>
<evidence type="ECO:0000256" key="5">
    <source>
        <dbReference type="SAM" id="MobiDB-lite"/>
    </source>
</evidence>
<reference evidence="8" key="1">
    <citation type="submission" date="2022-08" db="EMBL/GenBank/DDBJ databases">
        <authorList>
            <consortium name="DOE Joint Genome Institute"/>
            <person name="Min B."/>
            <person name="Riley R."/>
            <person name="Sierra-Patev S."/>
            <person name="Naranjo-Ortiz M."/>
            <person name="Looney B."/>
            <person name="Konkel Z."/>
            <person name="Slot J.C."/>
            <person name="Sakamoto Y."/>
            <person name="Steenwyk J.L."/>
            <person name="Rokas A."/>
            <person name="Carro J."/>
            <person name="Camarero S."/>
            <person name="Ferreira P."/>
            <person name="Molpeceres G."/>
            <person name="Ruiz-Duenas F.J."/>
            <person name="Serrano A."/>
            <person name="Henrissat B."/>
            <person name="Drula E."/>
            <person name="Hughes K.W."/>
            <person name="Mata J.L."/>
            <person name="Ishikawa N.K."/>
            <person name="Vargas-Isla R."/>
            <person name="Ushijima S."/>
            <person name="Smith C.A."/>
            <person name="Ahrendt S."/>
            <person name="Andreopoulos W."/>
            <person name="He G."/>
            <person name="Labutti K."/>
            <person name="Lipzen A."/>
            <person name="Ng V."/>
            <person name="Sandor L."/>
            <person name="Barry K."/>
            <person name="Martinez A.T."/>
            <person name="Xiao Y."/>
            <person name="Gibbons J.G."/>
            <person name="Terashima K."/>
            <person name="Hibbett D.S."/>
            <person name="Grigoriev I.V."/>
        </authorList>
    </citation>
    <scope>NUCLEOTIDE SEQUENCE</scope>
    <source>
        <strain evidence="8">TFB9207</strain>
    </source>
</reference>
<name>A0AA38PMP0_9AGAR</name>
<feature type="transmembrane region" description="Helical" evidence="6">
    <location>
        <begin position="753"/>
        <end position="774"/>
    </location>
</feature>
<dbReference type="Proteomes" id="UP001163846">
    <property type="component" value="Unassembled WGS sequence"/>
</dbReference>
<gene>
    <name evidence="8" type="ORF">F5878DRAFT_648319</name>
</gene>
<keyword evidence="6" id="KW-1133">Transmembrane helix</keyword>
<protein>
    <recommendedName>
        <fullName evidence="7">RING-type domain-containing protein</fullName>
    </recommendedName>
</protein>
<dbReference type="Gene3D" id="3.30.40.10">
    <property type="entry name" value="Zinc/RING finger domain, C3HC4 (zinc finger)"/>
    <property type="match status" value="1"/>
</dbReference>
<feature type="region of interest" description="Disordered" evidence="5">
    <location>
        <begin position="542"/>
        <end position="595"/>
    </location>
</feature>
<feature type="transmembrane region" description="Helical" evidence="6">
    <location>
        <begin position="786"/>
        <end position="819"/>
    </location>
</feature>
<comment type="caution">
    <text evidence="8">The sequence shown here is derived from an EMBL/GenBank/DDBJ whole genome shotgun (WGS) entry which is preliminary data.</text>
</comment>
<dbReference type="SUPFAM" id="SSF57850">
    <property type="entry name" value="RING/U-box"/>
    <property type="match status" value="1"/>
</dbReference>
<evidence type="ECO:0000256" key="3">
    <source>
        <dbReference type="ARBA" id="ARBA00022833"/>
    </source>
</evidence>
<feature type="compositionally biased region" description="Polar residues" evidence="5">
    <location>
        <begin position="226"/>
        <end position="236"/>
    </location>
</feature>
<keyword evidence="9" id="KW-1185">Reference proteome</keyword>
<dbReference type="PROSITE" id="PS50089">
    <property type="entry name" value="ZF_RING_2"/>
    <property type="match status" value="1"/>
</dbReference>
<keyword evidence="6" id="KW-0812">Transmembrane</keyword>
<feature type="compositionally biased region" description="Polar residues" evidence="5">
    <location>
        <begin position="711"/>
        <end position="729"/>
    </location>
</feature>
<evidence type="ECO:0000256" key="2">
    <source>
        <dbReference type="ARBA" id="ARBA00022771"/>
    </source>
</evidence>
<dbReference type="CDD" id="cd16448">
    <property type="entry name" value="RING-H2"/>
    <property type="match status" value="1"/>
</dbReference>
<feature type="compositionally biased region" description="Basic residues" evidence="5">
    <location>
        <begin position="266"/>
        <end position="278"/>
    </location>
</feature>
<evidence type="ECO:0000313" key="8">
    <source>
        <dbReference type="EMBL" id="KAJ3845473.1"/>
    </source>
</evidence>
<feature type="compositionally biased region" description="Polar residues" evidence="5">
    <location>
        <begin position="15"/>
        <end position="26"/>
    </location>
</feature>
<feature type="compositionally biased region" description="Basic and acidic residues" evidence="5">
    <location>
        <begin position="333"/>
        <end position="368"/>
    </location>
</feature>
<evidence type="ECO:0000256" key="4">
    <source>
        <dbReference type="PROSITE-ProRule" id="PRU00175"/>
    </source>
</evidence>
<dbReference type="SMART" id="SM00184">
    <property type="entry name" value="RING"/>
    <property type="match status" value="1"/>
</dbReference>
<feature type="compositionally biased region" description="Polar residues" evidence="5">
    <location>
        <begin position="142"/>
        <end position="163"/>
    </location>
</feature>
<evidence type="ECO:0000256" key="6">
    <source>
        <dbReference type="SAM" id="Phobius"/>
    </source>
</evidence>
<feature type="compositionally biased region" description="Basic and acidic residues" evidence="5">
    <location>
        <begin position="250"/>
        <end position="265"/>
    </location>
</feature>
<feature type="region of interest" description="Disordered" evidence="5">
    <location>
        <begin position="290"/>
        <end position="368"/>
    </location>
</feature>
<dbReference type="InterPro" id="IPR013083">
    <property type="entry name" value="Znf_RING/FYVE/PHD"/>
</dbReference>
<dbReference type="InterPro" id="IPR053238">
    <property type="entry name" value="RING-H2_zinc_finger"/>
</dbReference>
<feature type="compositionally biased region" description="Polar residues" evidence="5">
    <location>
        <begin position="566"/>
        <end position="591"/>
    </location>
</feature>
<evidence type="ECO:0000259" key="7">
    <source>
        <dbReference type="PROSITE" id="PS50089"/>
    </source>
</evidence>
<feature type="domain" description="RING-type" evidence="7">
    <location>
        <begin position="947"/>
        <end position="1040"/>
    </location>
</feature>
<feature type="compositionally biased region" description="Acidic residues" evidence="5">
    <location>
        <begin position="186"/>
        <end position="197"/>
    </location>
</feature>
<keyword evidence="3" id="KW-0862">Zinc</keyword>
<feature type="region of interest" description="Disordered" evidence="5">
    <location>
        <begin position="899"/>
        <end position="926"/>
    </location>
</feature>